<proteinExistence type="predicted"/>
<feature type="region of interest" description="Disordered" evidence="11">
    <location>
        <begin position="1506"/>
        <end position="1529"/>
    </location>
</feature>
<evidence type="ECO:0000256" key="8">
    <source>
        <dbReference type="ARBA" id="ARBA00023239"/>
    </source>
</evidence>
<evidence type="ECO:0000313" key="13">
    <source>
        <dbReference type="EMBL" id="KAE9107847.1"/>
    </source>
</evidence>
<dbReference type="GO" id="GO:0005576">
    <property type="term" value="C:extracellular region"/>
    <property type="evidence" value="ECO:0007669"/>
    <property type="project" value="UniProtKB-SubCell"/>
</dbReference>
<feature type="region of interest" description="Disordered" evidence="11">
    <location>
        <begin position="1542"/>
        <end position="1569"/>
    </location>
</feature>
<evidence type="ECO:0000256" key="11">
    <source>
        <dbReference type="SAM" id="MobiDB-lite"/>
    </source>
</evidence>
<dbReference type="InterPro" id="IPR036020">
    <property type="entry name" value="WW_dom_sf"/>
</dbReference>
<comment type="subcellular location">
    <subcellularLocation>
        <location evidence="3">Secreted</location>
    </subcellularLocation>
</comment>
<organism evidence="13 14">
    <name type="scientific">Phytophthora fragariae</name>
    <dbReference type="NCBI Taxonomy" id="53985"/>
    <lineage>
        <taxon>Eukaryota</taxon>
        <taxon>Sar</taxon>
        <taxon>Stramenopiles</taxon>
        <taxon>Oomycota</taxon>
        <taxon>Peronosporomycetes</taxon>
        <taxon>Peronosporales</taxon>
        <taxon>Peronosporaceae</taxon>
        <taxon>Phytophthora</taxon>
    </lineage>
</organism>
<feature type="region of interest" description="Disordered" evidence="11">
    <location>
        <begin position="838"/>
        <end position="870"/>
    </location>
</feature>
<dbReference type="PANTHER" id="PTHR33407:SF9">
    <property type="entry name" value="PECTATE LYASE F-RELATED"/>
    <property type="match status" value="1"/>
</dbReference>
<evidence type="ECO:0000256" key="6">
    <source>
        <dbReference type="ARBA" id="ARBA00022729"/>
    </source>
</evidence>
<evidence type="ECO:0000259" key="12">
    <source>
        <dbReference type="PROSITE" id="PS50020"/>
    </source>
</evidence>
<dbReference type="EMBL" id="QXGA01001895">
    <property type="protein sequence ID" value="KAE9107847.1"/>
    <property type="molecule type" value="Genomic_DNA"/>
</dbReference>
<evidence type="ECO:0000256" key="7">
    <source>
        <dbReference type="ARBA" id="ARBA00022837"/>
    </source>
</evidence>
<protein>
    <recommendedName>
        <fullName evidence="9">Probable pectate lyase F</fullName>
        <ecNumber evidence="4">4.2.2.2</ecNumber>
    </recommendedName>
</protein>
<dbReference type="SUPFAM" id="SSF51045">
    <property type="entry name" value="WW domain"/>
    <property type="match status" value="1"/>
</dbReference>
<sequence>MDKLVQLQAVLRAIETGRRLESVDGVLVRQVLLQPRVQPQQAAPEPDAKDLYRELLVLRRAKAKANARPPADPTVADTRSDDEGATTSPSPKKATSTNRTVSVVDARLESAAPSSPERSSVVLINNNDKNMAEELAAGIAETNVLMQTALVAREKELRRSERAVARADAELREEINRAEKLLPSKFLFERNLASDRALEAARTVLVRFQHRFYKLYFRHWWVATLELRLQAQRRAVAQIVRVYRGHRGRLEARRLRRELNAMQAQKRQLLAFRIKYRSSQAVKLQMAWRRFLRHRAVKHCEARQAAARLLQQAFRTRQWRSQSLVTALANARRLFAAVSMQKLYRGHRTRRKLLENQRRQRQDERVQLALLRGMSKRARAVWMIERRGAGYLIAHQAIFPYAMRRRWHRLHDQLRRQRAAKRIARVVCNWFGVEGRREVARAEHIRQWLALVQREHKRSQPAALLIQKHLRRWVQQRKFLMARARRKKLARRTRLAEKTRRLNSAQPFKGTDGSAADRKSPTAALSPARRSGKMPRFPPNLGLNPQPARLMALLKPMQLKNAKSQPSQVESAKLLQRSYRRYRVRKRAQIRAWKTEAQKVEMRVLRRRKAATEIQRRVRGIQGRQLARVRRAERLLLRFILRWKWRRIQKRQHAARKIARWFKHKRTQALAKLWCVEMQKRRAACTRILRWYRLCCLLPSRMAKVLRAVRKCEETFAFCDQSLLLCRQHVTDGFVVQSFGASLEDALRPLLSDPTPASRSPSKTRPSPTKQKAGAATSGKHQATVVSFPILQMAFLIVSGWKMPFVWRELDGKTLFQTKLERAKAVAFFRSLAKRGKPVAHQIQHTPTAQTEPTSSSPTRRNQKPVPKGAKGVAAVETFSSVDVDVAVARATGGAKGALDLAAFIRVVGFLGEISLTQNSQSTSPYWGRYDGTEARVLALLWFSLLSHPAMQSLSSQFQAYVSDELSRHASRLQRLFTRQLNKSQGAAVLVEIRLSLRTQELSRAAVVLQTQARRFLARRELRRRMQATYEKFLDPTWGLPYWMNPRSGYSTWHKPRMLGAEDVQCEPVPFPPPERTLKAPCNGRKDCDRCAEWVCYDCDEFFCVECFGEFHKSKAILENSANDKEEPLDASQESEKDDEDTQPPVNREHELERLLICGLCKFQLASRRCLDCIPKPGTKSTPKLPPKPNQSPGKQQEKKPDNSEDERSNSEALFCDVCFGFLHRRGGLKTHRTEPLLELCTSCSPDDNDDTNAISHQQQSTNFGIAGAADAVQWECEACGDPPRRVCGRCALKSHPKESCGELRPVPLQTLGRRERTKRLQEEQEARDRRDLDKMRARALRARQERCARKLQTFWRSRAPILRAKRIADARRKVKSDLWLRRQEDARLAKRMAYRAKNALGMAPPLSTDTPVQRRLRTLHALARRQLSIRARFFGLLIDEYVRVGIPLPGLGLLHPGSNEIWTSEDLRGWIRNRQTIRLKLLTPQEAQPAERALCAWRQLEHWSKNEDETDNEAQDSGTEPKVSDTTWLADVHPKQLVTENTIPLAQAYDPPLPKKRSRKAADEEEDAVEDVPVAMFLVEFSLDPKRTMWINHSLAERFWEWKRLKMSARSERAAQRQRAKEYVKQRKELEEKQKQEEELNRQGENAATAVDTQDPPLDGAEMPATTDPTPNTATEQAWPSAWPTVDPYYNYNYYPSDQANAAETWTGYEGYSASYPAGYDYGYSPPVLETCPMMAGGTAGLVDSSSYYGSGGYAGADINGSNPSNWYGTEYSAYDMSGYGSAATDYGSNAEATSGWGYDGAVNYAESQPSIDPNAAWYANGGDYNATEQWQQGQPASSYQSSATDGYYNYDPTEAFTAQQPTAAAQWEEVFDPATQQTYYVNRVTNETAWQIPS</sequence>
<keyword evidence="8" id="KW-0456">Lyase</keyword>
<feature type="compositionally biased region" description="Basic and acidic residues" evidence="11">
    <location>
        <begin position="1196"/>
        <end position="1209"/>
    </location>
</feature>
<comment type="caution">
    <text evidence="13">The sequence shown here is derived from an EMBL/GenBank/DDBJ whole genome shotgun (WGS) entry which is preliminary data.</text>
</comment>
<feature type="region of interest" description="Disordered" evidence="11">
    <location>
        <begin position="1181"/>
        <end position="1209"/>
    </location>
</feature>
<keyword evidence="6" id="KW-0732">Signal</keyword>
<feature type="region of interest" description="Disordered" evidence="11">
    <location>
        <begin position="750"/>
        <end position="778"/>
    </location>
</feature>
<name>A0A6A3S101_9STRA</name>
<feature type="region of interest" description="Disordered" evidence="11">
    <location>
        <begin position="1122"/>
        <end position="1148"/>
    </location>
</feature>
<evidence type="ECO:0000256" key="9">
    <source>
        <dbReference type="ARBA" id="ARBA00039895"/>
    </source>
</evidence>
<gene>
    <name evidence="13" type="ORF">PF006_g21009</name>
</gene>
<comment type="cofactor">
    <cofactor evidence="2">
        <name>Ca(2+)</name>
        <dbReference type="ChEBI" id="CHEBI:29108"/>
    </cofactor>
</comment>
<dbReference type="InterPro" id="IPR000048">
    <property type="entry name" value="IQ_motif_EF-hand-BS"/>
</dbReference>
<evidence type="ECO:0000256" key="5">
    <source>
        <dbReference type="ARBA" id="ARBA00022525"/>
    </source>
</evidence>
<feature type="domain" description="WW" evidence="12">
    <location>
        <begin position="1863"/>
        <end position="1896"/>
    </location>
</feature>
<evidence type="ECO:0000256" key="4">
    <source>
        <dbReference type="ARBA" id="ARBA00012272"/>
    </source>
</evidence>
<dbReference type="Pfam" id="PF00612">
    <property type="entry name" value="IQ"/>
    <property type="match status" value="3"/>
</dbReference>
<dbReference type="Pfam" id="PF00397">
    <property type="entry name" value="WW"/>
    <property type="match status" value="1"/>
</dbReference>
<feature type="region of interest" description="Disordered" evidence="11">
    <location>
        <begin position="1626"/>
        <end position="1681"/>
    </location>
</feature>
<evidence type="ECO:0000256" key="3">
    <source>
        <dbReference type="ARBA" id="ARBA00004613"/>
    </source>
</evidence>
<evidence type="ECO:0000256" key="2">
    <source>
        <dbReference type="ARBA" id="ARBA00001913"/>
    </source>
</evidence>
<dbReference type="Gene3D" id="2.20.70.10">
    <property type="match status" value="1"/>
</dbReference>
<feature type="region of interest" description="Disordered" evidence="11">
    <location>
        <begin position="62"/>
        <end position="101"/>
    </location>
</feature>
<dbReference type="SMART" id="SM00015">
    <property type="entry name" value="IQ"/>
    <property type="match status" value="7"/>
</dbReference>
<dbReference type="Proteomes" id="UP000440732">
    <property type="component" value="Unassembled WGS sequence"/>
</dbReference>
<comment type="catalytic activity">
    <reaction evidence="1">
        <text>Eliminative cleavage of (1-&gt;4)-alpha-D-galacturonan to give oligosaccharides with 4-deoxy-alpha-D-galact-4-enuronosyl groups at their non-reducing ends.</text>
        <dbReference type="EC" id="4.2.2.2"/>
    </reaction>
</comment>
<dbReference type="GO" id="GO:0045490">
    <property type="term" value="P:pectin catabolic process"/>
    <property type="evidence" value="ECO:0007669"/>
    <property type="project" value="TreeGrafter"/>
</dbReference>
<feature type="compositionally biased region" description="Polar residues" evidence="11">
    <location>
        <begin position="843"/>
        <end position="860"/>
    </location>
</feature>
<dbReference type="InterPro" id="IPR004898">
    <property type="entry name" value="Pectate_lyase_PlyH/PlyE-like"/>
</dbReference>
<evidence type="ECO:0000256" key="1">
    <source>
        <dbReference type="ARBA" id="ARBA00000695"/>
    </source>
</evidence>
<feature type="compositionally biased region" description="Low complexity" evidence="11">
    <location>
        <begin position="1665"/>
        <end position="1676"/>
    </location>
</feature>
<keyword evidence="10" id="KW-0175">Coiled coil</keyword>
<feature type="region of interest" description="Disordered" evidence="11">
    <location>
        <begin position="490"/>
        <end position="540"/>
    </location>
</feature>
<feature type="compositionally biased region" description="Low complexity" evidence="11">
    <location>
        <begin position="85"/>
        <end position="97"/>
    </location>
</feature>
<keyword evidence="5" id="KW-0964">Secreted</keyword>
<keyword evidence="7" id="KW-0106">Calcium</keyword>
<dbReference type="PROSITE" id="PS50020">
    <property type="entry name" value="WW_DOMAIN_2"/>
    <property type="match status" value="1"/>
</dbReference>
<reference evidence="13 14" key="1">
    <citation type="submission" date="2018-08" db="EMBL/GenBank/DDBJ databases">
        <title>Genomic investigation of the strawberry pathogen Phytophthora fragariae indicates pathogenicity is determined by transcriptional variation in three key races.</title>
        <authorList>
            <person name="Adams T.M."/>
            <person name="Armitage A.D."/>
            <person name="Sobczyk M.K."/>
            <person name="Bates H.J."/>
            <person name="Dunwell J.M."/>
            <person name="Nellist C.F."/>
            <person name="Harrison R.J."/>
        </authorList>
    </citation>
    <scope>NUCLEOTIDE SEQUENCE [LARGE SCALE GENOMIC DNA]</scope>
    <source>
        <strain evidence="13 14">NOV-5</strain>
    </source>
</reference>
<dbReference type="CDD" id="cd19757">
    <property type="entry name" value="Bbox1"/>
    <property type="match status" value="1"/>
</dbReference>
<dbReference type="InterPro" id="IPR001202">
    <property type="entry name" value="WW_dom"/>
</dbReference>
<dbReference type="PROSITE" id="PS50096">
    <property type="entry name" value="IQ"/>
    <property type="match status" value="4"/>
</dbReference>
<feature type="compositionally biased region" description="Basic and acidic residues" evidence="11">
    <location>
        <begin position="1626"/>
        <end position="1643"/>
    </location>
</feature>
<feature type="coiled-coil region" evidence="10">
    <location>
        <begin position="150"/>
        <end position="177"/>
    </location>
</feature>
<dbReference type="CDD" id="cd00201">
    <property type="entry name" value="WW"/>
    <property type="match status" value="1"/>
</dbReference>
<dbReference type="SMART" id="SM00456">
    <property type="entry name" value="WW"/>
    <property type="match status" value="2"/>
</dbReference>
<dbReference type="PANTHER" id="PTHR33407">
    <property type="entry name" value="PECTATE LYASE F-RELATED"/>
    <property type="match status" value="1"/>
</dbReference>
<dbReference type="GO" id="GO:0030570">
    <property type="term" value="F:pectate lyase activity"/>
    <property type="evidence" value="ECO:0007669"/>
    <property type="project" value="UniProtKB-EC"/>
</dbReference>
<feature type="compositionally biased region" description="Low complexity" evidence="11">
    <location>
        <begin position="754"/>
        <end position="770"/>
    </location>
</feature>
<evidence type="ECO:0000256" key="10">
    <source>
        <dbReference type="SAM" id="Coils"/>
    </source>
</evidence>
<dbReference type="EC" id="4.2.2.2" evidence="4"/>
<accession>A0A6A3S101</accession>
<evidence type="ECO:0000313" key="14">
    <source>
        <dbReference type="Proteomes" id="UP000440732"/>
    </source>
</evidence>